<protein>
    <submittedName>
        <fullName evidence="6">Transcriptional regulator, LysR family</fullName>
        <ecNumber evidence="6">4.2.1.1</ecNumber>
    </submittedName>
</protein>
<dbReference type="Proteomes" id="UP000003165">
    <property type="component" value="Unassembled WGS sequence"/>
</dbReference>
<dbReference type="Gene3D" id="3.40.190.290">
    <property type="match status" value="1"/>
</dbReference>
<dbReference type="GO" id="GO:0043565">
    <property type="term" value="F:sequence-specific DNA binding"/>
    <property type="evidence" value="ECO:0007669"/>
    <property type="project" value="TreeGrafter"/>
</dbReference>
<dbReference type="EC" id="4.2.1.1" evidence="6"/>
<accession>B9Z6C3</accession>
<dbReference type="SUPFAM" id="SSF53850">
    <property type="entry name" value="Periplasmic binding protein-like II"/>
    <property type="match status" value="1"/>
</dbReference>
<reference evidence="6 7" key="1">
    <citation type="submission" date="2009-02" db="EMBL/GenBank/DDBJ databases">
        <title>Sequencing of the draft genome and assembly of Lutiella nitroferrum 2002.</title>
        <authorList>
            <consortium name="US DOE Joint Genome Institute (JGI-PGF)"/>
            <person name="Lucas S."/>
            <person name="Copeland A."/>
            <person name="Lapidus A."/>
            <person name="Glavina del Rio T."/>
            <person name="Tice H."/>
            <person name="Bruce D."/>
            <person name="Goodwin L."/>
            <person name="Pitluck S."/>
            <person name="Larimer F."/>
            <person name="Land M.L."/>
            <person name="Hauser L."/>
            <person name="Coates J.D."/>
        </authorList>
    </citation>
    <scope>NUCLEOTIDE SEQUENCE [LARGE SCALE GENOMIC DNA]</scope>
    <source>
        <strain evidence="6 7">2002</strain>
    </source>
</reference>
<keyword evidence="4" id="KW-0804">Transcription</keyword>
<evidence type="ECO:0000256" key="1">
    <source>
        <dbReference type="ARBA" id="ARBA00009437"/>
    </source>
</evidence>
<dbReference type="PANTHER" id="PTHR30537">
    <property type="entry name" value="HTH-TYPE TRANSCRIPTIONAL REGULATOR"/>
    <property type="match status" value="1"/>
</dbReference>
<dbReference type="FunFam" id="3.40.190.290:FF:000001">
    <property type="entry name" value="Transcriptional regulator, LysR family"/>
    <property type="match status" value="1"/>
</dbReference>
<dbReference type="InterPro" id="IPR005119">
    <property type="entry name" value="LysR_subst-bd"/>
</dbReference>
<dbReference type="InterPro" id="IPR058163">
    <property type="entry name" value="LysR-type_TF_proteobact-type"/>
</dbReference>
<dbReference type="eggNOG" id="COG0583">
    <property type="taxonomic scope" value="Bacteria"/>
</dbReference>
<dbReference type="PROSITE" id="PS50931">
    <property type="entry name" value="HTH_LYSR"/>
    <property type="match status" value="1"/>
</dbReference>
<keyword evidence="3" id="KW-0238">DNA-binding</keyword>
<keyword evidence="7" id="KW-1185">Reference proteome</keyword>
<keyword evidence="2" id="KW-0805">Transcription regulation</keyword>
<comment type="caution">
    <text evidence="6">The sequence shown here is derived from an EMBL/GenBank/DDBJ whole genome shotgun (WGS) entry which is preliminary data.</text>
</comment>
<name>B9Z6C3_9NEIS</name>
<dbReference type="Pfam" id="PF00126">
    <property type="entry name" value="HTH_1"/>
    <property type="match status" value="1"/>
</dbReference>
<dbReference type="FunFam" id="1.10.10.10:FF:000001">
    <property type="entry name" value="LysR family transcriptional regulator"/>
    <property type="match status" value="1"/>
</dbReference>
<dbReference type="GO" id="GO:0003700">
    <property type="term" value="F:DNA-binding transcription factor activity"/>
    <property type="evidence" value="ECO:0007669"/>
    <property type="project" value="InterPro"/>
</dbReference>
<feature type="domain" description="HTH lysR-type" evidence="5">
    <location>
        <begin position="1"/>
        <end position="59"/>
    </location>
</feature>
<dbReference type="PANTHER" id="PTHR30537:SF5">
    <property type="entry name" value="HTH-TYPE TRANSCRIPTIONAL ACTIVATOR TTDR-RELATED"/>
    <property type="match status" value="1"/>
</dbReference>
<dbReference type="InterPro" id="IPR036390">
    <property type="entry name" value="WH_DNA-bd_sf"/>
</dbReference>
<dbReference type="InterPro" id="IPR000847">
    <property type="entry name" value="LysR_HTH_N"/>
</dbReference>
<keyword evidence="6" id="KW-0456">Lyase</keyword>
<dbReference type="CDD" id="cd08477">
    <property type="entry name" value="PBP2_CrgA_like_8"/>
    <property type="match status" value="1"/>
</dbReference>
<evidence type="ECO:0000313" key="6">
    <source>
        <dbReference type="EMBL" id="EEG07498.1"/>
    </source>
</evidence>
<dbReference type="RefSeq" id="WP_008954840.1">
    <property type="nucleotide sequence ID" value="NZ_ACIS01000008.1"/>
</dbReference>
<organism evidence="6 7">
    <name type="scientific">Pseudogulbenkiania ferrooxidans 2002</name>
    <dbReference type="NCBI Taxonomy" id="279714"/>
    <lineage>
        <taxon>Bacteria</taxon>
        <taxon>Pseudomonadati</taxon>
        <taxon>Pseudomonadota</taxon>
        <taxon>Betaproteobacteria</taxon>
        <taxon>Neisseriales</taxon>
        <taxon>Chromobacteriaceae</taxon>
        <taxon>Pseudogulbenkiania</taxon>
    </lineage>
</organism>
<evidence type="ECO:0000259" key="5">
    <source>
        <dbReference type="PROSITE" id="PS50931"/>
    </source>
</evidence>
<dbReference type="GO" id="GO:0004089">
    <property type="term" value="F:carbonate dehydratase activity"/>
    <property type="evidence" value="ECO:0007669"/>
    <property type="project" value="UniProtKB-EC"/>
</dbReference>
<proteinExistence type="inferred from homology"/>
<evidence type="ECO:0000313" key="7">
    <source>
        <dbReference type="Proteomes" id="UP000003165"/>
    </source>
</evidence>
<dbReference type="SUPFAM" id="SSF46785">
    <property type="entry name" value="Winged helix' DNA-binding domain"/>
    <property type="match status" value="1"/>
</dbReference>
<dbReference type="InterPro" id="IPR036388">
    <property type="entry name" value="WH-like_DNA-bd_sf"/>
</dbReference>
<dbReference type="PRINTS" id="PR00039">
    <property type="entry name" value="HTHLYSR"/>
</dbReference>
<evidence type="ECO:0000256" key="4">
    <source>
        <dbReference type="ARBA" id="ARBA00023163"/>
    </source>
</evidence>
<dbReference type="Pfam" id="PF03466">
    <property type="entry name" value="LysR_substrate"/>
    <property type="match status" value="1"/>
</dbReference>
<dbReference type="Gene3D" id="1.10.10.10">
    <property type="entry name" value="Winged helix-like DNA-binding domain superfamily/Winged helix DNA-binding domain"/>
    <property type="match status" value="1"/>
</dbReference>
<dbReference type="GO" id="GO:0006351">
    <property type="term" value="P:DNA-templated transcription"/>
    <property type="evidence" value="ECO:0007669"/>
    <property type="project" value="TreeGrafter"/>
</dbReference>
<sequence length="293" mass="32344">MDRLLGMEVFVAVVERGSFTAAAEAFGLSQPMVGKHIRALEQRLGARLLARTTRRQHLTEIGEQYYQRCRHILAEIRDAEIGAERLHQAPRGMLKINAPVTFGSLRLAPALGEFMVQYPEVSVELALSDQVVDLVEEGCDALIRIGTLVESGLVARPLAPYRMMVCAAPAYLQRWGTPRTPGELAGHQWLGHSLWEKHAGWRLPTGADAVDPPAARFQSNNGQALRMVALQGGGIVMQPEVLLAEDVAAGRLVEILADYLPSSKPMHVLYLPDRQQVPKLRAFIDFVLQRFGA</sequence>
<dbReference type="EMBL" id="ACIS01000008">
    <property type="protein sequence ID" value="EEG07498.1"/>
    <property type="molecule type" value="Genomic_DNA"/>
</dbReference>
<evidence type="ECO:0000256" key="2">
    <source>
        <dbReference type="ARBA" id="ARBA00023015"/>
    </source>
</evidence>
<dbReference type="AlphaFoldDB" id="B9Z6C3"/>
<comment type="similarity">
    <text evidence="1">Belongs to the LysR transcriptional regulatory family.</text>
</comment>
<evidence type="ECO:0000256" key="3">
    <source>
        <dbReference type="ARBA" id="ARBA00023125"/>
    </source>
</evidence>
<gene>
    <name evidence="6" type="ORF">FuraDRAFT_2820</name>
</gene>